<dbReference type="InterPro" id="IPR036779">
    <property type="entry name" value="LysM_dom_sf"/>
</dbReference>
<protein>
    <submittedName>
        <fullName evidence="1">LysM peptidoglycan-binding domain-containing protein</fullName>
    </submittedName>
</protein>
<dbReference type="EMBL" id="JAELUP010000089">
    <property type="protein sequence ID" value="MBJ6362742.1"/>
    <property type="molecule type" value="Genomic_DNA"/>
</dbReference>
<sequence length="149" mass="16754">MQNPHFASRAFVPGAGPFFHPSFFPRPRFFPFFFLSPFFFPFFRDGQHQHDLYAQHSSKEGENLASLARQYNCPLPILEAMNPHIQNPAALQGAVVNIPRLDNMYCHKMYLEERVEDGSQTAPASVSPANVAPAAASNNWAPHSPYTGY</sequence>
<reference evidence="1" key="1">
    <citation type="submission" date="2020-12" db="EMBL/GenBank/DDBJ databases">
        <authorList>
            <person name="Huq M.A."/>
        </authorList>
    </citation>
    <scope>NUCLEOTIDE SEQUENCE</scope>
    <source>
        <strain evidence="1">MAHUQ-46</strain>
    </source>
</reference>
<organism evidence="1 2">
    <name type="scientific">Paenibacillus roseus</name>
    <dbReference type="NCBI Taxonomy" id="2798579"/>
    <lineage>
        <taxon>Bacteria</taxon>
        <taxon>Bacillati</taxon>
        <taxon>Bacillota</taxon>
        <taxon>Bacilli</taxon>
        <taxon>Bacillales</taxon>
        <taxon>Paenibacillaceae</taxon>
        <taxon>Paenibacillus</taxon>
    </lineage>
</organism>
<dbReference type="RefSeq" id="WP_199020279.1">
    <property type="nucleotide sequence ID" value="NZ_JAELUP010000089.1"/>
</dbReference>
<gene>
    <name evidence="1" type="ORF">JFN88_16100</name>
</gene>
<evidence type="ECO:0000313" key="1">
    <source>
        <dbReference type="EMBL" id="MBJ6362742.1"/>
    </source>
</evidence>
<proteinExistence type="predicted"/>
<keyword evidence="2" id="KW-1185">Reference proteome</keyword>
<comment type="caution">
    <text evidence="1">The sequence shown here is derived from an EMBL/GenBank/DDBJ whole genome shotgun (WGS) entry which is preliminary data.</text>
</comment>
<dbReference type="AlphaFoldDB" id="A0A934MW31"/>
<dbReference type="Gene3D" id="3.10.350.10">
    <property type="entry name" value="LysM domain"/>
    <property type="match status" value="1"/>
</dbReference>
<name>A0A934MW31_9BACL</name>
<accession>A0A934MW31</accession>
<dbReference type="Proteomes" id="UP000640274">
    <property type="component" value="Unassembled WGS sequence"/>
</dbReference>
<evidence type="ECO:0000313" key="2">
    <source>
        <dbReference type="Proteomes" id="UP000640274"/>
    </source>
</evidence>